<dbReference type="PANTHER" id="PTHR31616:SF0">
    <property type="entry name" value="GLUCAN 1,4-ALPHA-GLUCOSIDASE"/>
    <property type="match status" value="1"/>
</dbReference>
<dbReference type="InterPro" id="IPR045582">
    <property type="entry name" value="Trehalase-like_N"/>
</dbReference>
<dbReference type="Pfam" id="PF19291">
    <property type="entry name" value="TREH_N"/>
    <property type="match status" value="1"/>
</dbReference>
<evidence type="ECO:0000313" key="4">
    <source>
        <dbReference type="Proteomes" id="UP000184406"/>
    </source>
</evidence>
<dbReference type="SUPFAM" id="SSF48208">
    <property type="entry name" value="Six-hairpin glycosidases"/>
    <property type="match status" value="1"/>
</dbReference>
<dbReference type="InterPro" id="IPR011613">
    <property type="entry name" value="GH15-like"/>
</dbReference>
<feature type="domain" description="GH15-like" evidence="1">
    <location>
        <begin position="222"/>
        <end position="582"/>
    </location>
</feature>
<keyword evidence="4" id="KW-1185">Reference proteome</keyword>
<dbReference type="Gene3D" id="1.50.10.10">
    <property type="match status" value="1"/>
</dbReference>
<evidence type="ECO:0000259" key="2">
    <source>
        <dbReference type="Pfam" id="PF19291"/>
    </source>
</evidence>
<dbReference type="Proteomes" id="UP000184406">
    <property type="component" value="Unassembled WGS sequence"/>
</dbReference>
<dbReference type="EMBL" id="FQUX01000002">
    <property type="protein sequence ID" value="SHF06409.1"/>
    <property type="molecule type" value="Genomic_DNA"/>
</dbReference>
<dbReference type="OrthoDB" id="3902805at2"/>
<dbReference type="AlphaFoldDB" id="A0A1M4YKW7"/>
<dbReference type="PANTHER" id="PTHR31616">
    <property type="entry name" value="TREHALASE"/>
    <property type="match status" value="1"/>
</dbReference>
<feature type="domain" description="Trehalase-like N-terminal" evidence="2">
    <location>
        <begin position="8"/>
        <end position="134"/>
    </location>
</feature>
<dbReference type="GO" id="GO:0004553">
    <property type="term" value="F:hydrolase activity, hydrolyzing O-glycosyl compounds"/>
    <property type="evidence" value="ECO:0007669"/>
    <property type="project" value="TreeGrafter"/>
</dbReference>
<protein>
    <submittedName>
        <fullName evidence="3">Glucoamylase (Glucan-1,4-alpha-glucosidase), GH15 family</fullName>
    </submittedName>
</protein>
<dbReference type="Pfam" id="PF00723">
    <property type="entry name" value="Glyco_hydro_15"/>
    <property type="match status" value="1"/>
</dbReference>
<dbReference type="InterPro" id="IPR008928">
    <property type="entry name" value="6-hairpin_glycosidase_sf"/>
</dbReference>
<evidence type="ECO:0000313" key="3">
    <source>
        <dbReference type="EMBL" id="SHF06409.1"/>
    </source>
</evidence>
<dbReference type="RefSeq" id="WP_072861310.1">
    <property type="nucleotide sequence ID" value="NZ_FQUX01000002.1"/>
</dbReference>
<reference evidence="4" key="1">
    <citation type="submission" date="2016-11" db="EMBL/GenBank/DDBJ databases">
        <authorList>
            <person name="Varghese N."/>
            <person name="Submissions S."/>
        </authorList>
    </citation>
    <scope>NUCLEOTIDE SEQUENCE [LARGE SCALE GENOMIC DNA]</scope>
    <source>
        <strain evidence="4">DSM 17539</strain>
    </source>
</reference>
<name>A0A1M4YKW7_9FLAO</name>
<proteinExistence type="predicted"/>
<organism evidence="3 4">
    <name type="scientific">Arenibacter palladensis</name>
    <dbReference type="NCBI Taxonomy" id="237373"/>
    <lineage>
        <taxon>Bacteria</taxon>
        <taxon>Pseudomonadati</taxon>
        <taxon>Bacteroidota</taxon>
        <taxon>Flavobacteriia</taxon>
        <taxon>Flavobacteriales</taxon>
        <taxon>Flavobacteriaceae</taxon>
        <taxon>Arenibacter</taxon>
    </lineage>
</organism>
<evidence type="ECO:0000259" key="1">
    <source>
        <dbReference type="Pfam" id="PF00723"/>
    </source>
</evidence>
<sequence>MDNLDYGIIGNCRSAALISKKGSLDWCCLPEFDSSSIFAKILDDEIGGSFEILVDDTYTIEQKYIPLTAILVTKFSDGENSFEIQDFMPRYYKPSGGYNAPPEIVRYVKHLSGKPVFKVLYDPKLEYAMGKTNTYVKENFIASLTHEVKFDTFFLYTSLNKEDIMSQSEIVLESDAYFLLGYNEKILEPTLDRVYLELERTKVYWLNWSSKTPTYKKYDAEIKRSALTLKMLSYDKSGAVLAAATTSLPETIGEVRNWDYRFCWIRDASMVIKVVGQLGHKNIAKRYLQFIIDLIPDKDEKLQIMYGINKEKKLTEETLDHLQGYKGSKPVRIGNAAYKQRQNDIYGILMDVIYTQLEKFDTEIENGEELWGITKGIVWIVNKHWQEADKGIWEFRTEDRHFTFSKILCWTAIDRAIKVAELFGKQRKVDKWRTLEQQIREDIHQHAWNEEKQAFTQSYGSPHLDASVLLMESYGFIDPKDPKYVSTVLAIEKELCNDGLLYRYKNEDDFGLPSSSFTICTFWFINSLFKIGHEQKAMKHFDQLLSYSNHLGLFSEDIDFKTKRLLGNFPQAYSHLALIECAMNFSKKHSEMEILESLQDHEK</sequence>
<gene>
    <name evidence="3" type="ORF">SAMN03080594_102486</name>
</gene>
<dbReference type="InterPro" id="IPR012341">
    <property type="entry name" value="6hp_glycosidase-like_sf"/>
</dbReference>
<accession>A0A1M4YKW7</accession>
<dbReference type="GO" id="GO:0005975">
    <property type="term" value="P:carbohydrate metabolic process"/>
    <property type="evidence" value="ECO:0007669"/>
    <property type="project" value="InterPro"/>
</dbReference>